<feature type="chain" id="PRO_5006867706" description="Transmembrane protein" evidence="1">
    <location>
        <begin position="18"/>
        <end position="125"/>
    </location>
</feature>
<evidence type="ECO:0000313" key="3">
    <source>
        <dbReference type="Proteomes" id="UP000054937"/>
    </source>
</evidence>
<feature type="signal peptide" evidence="1">
    <location>
        <begin position="1"/>
        <end position="17"/>
    </location>
</feature>
<sequence>MLKFCALLVLLIANTYCLTTIDYSSCTNNYQFPGGCELSTNQIQCSEWENIWSSQQGDWTWDDEAKDYFQQCMSGYIETNSGDCLQYYKDIRECGTDGGSSGNSVDGTILKATLSFIFALILLFM</sequence>
<comment type="caution">
    <text evidence="2">The sequence shown here is derived from an EMBL/GenBank/DDBJ whole genome shotgun (WGS) entry which is preliminary data.</text>
</comment>
<dbReference type="InParanoid" id="A0A0V0R632"/>
<proteinExistence type="predicted"/>
<name>A0A0V0R632_PSEPJ</name>
<keyword evidence="3" id="KW-1185">Reference proteome</keyword>
<dbReference type="EMBL" id="LDAU01000042">
    <property type="protein sequence ID" value="KRX09929.1"/>
    <property type="molecule type" value="Genomic_DNA"/>
</dbReference>
<keyword evidence="1" id="KW-0732">Signal</keyword>
<dbReference type="Proteomes" id="UP000054937">
    <property type="component" value="Unassembled WGS sequence"/>
</dbReference>
<reference evidence="2 3" key="1">
    <citation type="journal article" date="2015" name="Sci. Rep.">
        <title>Genome of the facultative scuticociliatosis pathogen Pseudocohnilembus persalinus provides insight into its virulence through horizontal gene transfer.</title>
        <authorList>
            <person name="Xiong J."/>
            <person name="Wang G."/>
            <person name="Cheng J."/>
            <person name="Tian M."/>
            <person name="Pan X."/>
            <person name="Warren A."/>
            <person name="Jiang C."/>
            <person name="Yuan D."/>
            <person name="Miao W."/>
        </authorList>
    </citation>
    <scope>NUCLEOTIDE SEQUENCE [LARGE SCALE GENOMIC DNA]</scope>
    <source>
        <strain evidence="2">36N120E</strain>
    </source>
</reference>
<dbReference type="AlphaFoldDB" id="A0A0V0R632"/>
<accession>A0A0V0R632</accession>
<protein>
    <recommendedName>
        <fullName evidence="4">Transmembrane protein</fullName>
    </recommendedName>
</protein>
<gene>
    <name evidence="2" type="ORF">PPERSA_05321</name>
</gene>
<evidence type="ECO:0000313" key="2">
    <source>
        <dbReference type="EMBL" id="KRX09929.1"/>
    </source>
</evidence>
<organism evidence="2 3">
    <name type="scientific">Pseudocohnilembus persalinus</name>
    <name type="common">Ciliate</name>
    <dbReference type="NCBI Taxonomy" id="266149"/>
    <lineage>
        <taxon>Eukaryota</taxon>
        <taxon>Sar</taxon>
        <taxon>Alveolata</taxon>
        <taxon>Ciliophora</taxon>
        <taxon>Intramacronucleata</taxon>
        <taxon>Oligohymenophorea</taxon>
        <taxon>Scuticociliatia</taxon>
        <taxon>Philasterida</taxon>
        <taxon>Pseudocohnilembidae</taxon>
        <taxon>Pseudocohnilembus</taxon>
    </lineage>
</organism>
<evidence type="ECO:0008006" key="4">
    <source>
        <dbReference type="Google" id="ProtNLM"/>
    </source>
</evidence>
<evidence type="ECO:0000256" key="1">
    <source>
        <dbReference type="SAM" id="SignalP"/>
    </source>
</evidence>